<dbReference type="Proteomes" id="UP000310108">
    <property type="component" value="Unassembled WGS sequence"/>
</dbReference>
<name>A0A4U6XIF5_9PEZI</name>
<sequence>MWRFFRPRGGAASATTLAARMIAPRVSNQQTIIVQRVKISKPIFRARNFLLGAGISLACWQIYWSFVLNPLFQHVDREYENLSEAEKKALDDEIEEEVAAPWFIPFPFTTKAVFQPPYKPTDPEWARFVQLSKDKEGQKQIRTHLSELVRAVVERDPGIAARFGNSVKLRRYWLDIDFPSRPPPVFISSGLLLQNDQLYWTTQEVDSYAVWRLNKFLWPEAAALSTWTFFSTLVKKQVTSFSQALGFASSTPAHSFPPVQGGNMQQKAEGPLPSANRQTPDGTPAENASHSVSKTADSRQEDGLPSGGSTNFVRETAMAQVESMKHITQGPVRAFWRKLQQSWRQPRQYPPRGCVVVSGFVECDLPKAMVLIDVWGFWDPKTKSFHPGSTVLNLRRIQLKRQSAARK</sequence>
<reference evidence="2 3" key="1">
    <citation type="journal article" date="2019" name="PLoS ONE">
        <title>Comparative genome analysis indicates high evolutionary potential of pathogenicity genes in Colletotrichum tanaceti.</title>
        <authorList>
            <person name="Lelwala R.V."/>
            <person name="Korhonen P.K."/>
            <person name="Young N.D."/>
            <person name="Scott J.B."/>
            <person name="Ades P.A."/>
            <person name="Gasser R.B."/>
            <person name="Taylor P.W.J."/>
        </authorList>
    </citation>
    <scope>NUCLEOTIDE SEQUENCE [LARGE SCALE GENOMIC DNA]</scope>
    <source>
        <strain evidence="2">BRIP57314</strain>
    </source>
</reference>
<evidence type="ECO:0000256" key="1">
    <source>
        <dbReference type="SAM" id="MobiDB-lite"/>
    </source>
</evidence>
<feature type="region of interest" description="Disordered" evidence="1">
    <location>
        <begin position="253"/>
        <end position="311"/>
    </location>
</feature>
<accession>A0A4U6XIF5</accession>
<proteinExistence type="predicted"/>
<evidence type="ECO:0000313" key="2">
    <source>
        <dbReference type="EMBL" id="TKW55748.1"/>
    </source>
</evidence>
<dbReference type="STRING" id="1306861.A0A4U6XIF5"/>
<feature type="compositionally biased region" description="Polar residues" evidence="1">
    <location>
        <begin position="275"/>
        <end position="295"/>
    </location>
</feature>
<keyword evidence="3" id="KW-1185">Reference proteome</keyword>
<dbReference type="AlphaFoldDB" id="A0A4U6XIF5"/>
<gene>
    <name evidence="2" type="ORF">CTA1_10657</name>
</gene>
<comment type="caution">
    <text evidence="2">The sequence shown here is derived from an EMBL/GenBank/DDBJ whole genome shotgun (WGS) entry which is preliminary data.</text>
</comment>
<protein>
    <submittedName>
        <fullName evidence="2">Uncharacterized protein</fullName>
    </submittedName>
</protein>
<evidence type="ECO:0000313" key="3">
    <source>
        <dbReference type="Proteomes" id="UP000310108"/>
    </source>
</evidence>
<dbReference type="EMBL" id="PJEX01000088">
    <property type="protein sequence ID" value="TKW55748.1"/>
    <property type="molecule type" value="Genomic_DNA"/>
</dbReference>
<organism evidence="2 3">
    <name type="scientific">Colletotrichum tanaceti</name>
    <dbReference type="NCBI Taxonomy" id="1306861"/>
    <lineage>
        <taxon>Eukaryota</taxon>
        <taxon>Fungi</taxon>
        <taxon>Dikarya</taxon>
        <taxon>Ascomycota</taxon>
        <taxon>Pezizomycotina</taxon>
        <taxon>Sordariomycetes</taxon>
        <taxon>Hypocreomycetidae</taxon>
        <taxon>Glomerellales</taxon>
        <taxon>Glomerellaceae</taxon>
        <taxon>Colletotrichum</taxon>
        <taxon>Colletotrichum destructivum species complex</taxon>
    </lineage>
</organism>
<dbReference type="OrthoDB" id="5316527at2759"/>